<accession>A1SZC7</accession>
<gene>
    <name evidence="4" type="ordered locus">Ping_3154</name>
</gene>
<dbReference type="EMBL" id="CP000510">
    <property type="protein sequence ID" value="ABM04842.1"/>
    <property type="molecule type" value="Genomic_DNA"/>
</dbReference>
<dbReference type="Gene3D" id="3.40.50.720">
    <property type="entry name" value="NAD(P)-binding Rossmann-like Domain"/>
    <property type="match status" value="1"/>
</dbReference>
<dbReference type="CDD" id="cd05374">
    <property type="entry name" value="17beta-HSD-like_SDR_c"/>
    <property type="match status" value="1"/>
</dbReference>
<dbReference type="KEGG" id="pin:Ping_3154"/>
<evidence type="ECO:0000256" key="2">
    <source>
        <dbReference type="ARBA" id="ARBA00023002"/>
    </source>
</evidence>
<dbReference type="Pfam" id="PF00106">
    <property type="entry name" value="adh_short"/>
    <property type="match status" value="1"/>
</dbReference>
<dbReference type="PRINTS" id="PR00081">
    <property type="entry name" value="GDHRDH"/>
</dbReference>
<proteinExistence type="inferred from homology"/>
<dbReference type="eggNOG" id="COG1028">
    <property type="taxonomic scope" value="Bacteria"/>
</dbReference>
<comment type="similarity">
    <text evidence="1 3">Belongs to the short-chain dehydrogenases/reductases (SDR) family.</text>
</comment>
<keyword evidence="2" id="KW-0560">Oxidoreductase</keyword>
<dbReference type="PROSITE" id="PS00061">
    <property type="entry name" value="ADH_SHORT"/>
    <property type="match status" value="1"/>
</dbReference>
<dbReference type="InterPro" id="IPR002347">
    <property type="entry name" value="SDR_fam"/>
</dbReference>
<dbReference type="PANTHER" id="PTHR43976">
    <property type="entry name" value="SHORT CHAIN DEHYDROGENASE"/>
    <property type="match status" value="1"/>
</dbReference>
<evidence type="ECO:0000313" key="4">
    <source>
        <dbReference type="EMBL" id="ABM04842.1"/>
    </source>
</evidence>
<name>A1SZC7_PSYIN</name>
<dbReference type="PANTHER" id="PTHR43976:SF16">
    <property type="entry name" value="SHORT-CHAIN DEHYDROGENASE_REDUCTASE FAMILY PROTEIN"/>
    <property type="match status" value="1"/>
</dbReference>
<dbReference type="InterPro" id="IPR020904">
    <property type="entry name" value="Sc_DH/Rdtase_CS"/>
</dbReference>
<dbReference type="HOGENOM" id="CLU_010194_2_9_6"/>
<protein>
    <submittedName>
        <fullName evidence="4">Short-chain dehydrogenase/reductase SDR</fullName>
    </submittedName>
</protein>
<reference evidence="4 5" key="1">
    <citation type="submission" date="2007-01" db="EMBL/GenBank/DDBJ databases">
        <title>Complete sequence of Psychromonas ingrahamii 37.</title>
        <authorList>
            <consortium name="US DOE Joint Genome Institute"/>
            <person name="Copeland A."/>
            <person name="Lucas S."/>
            <person name="Lapidus A."/>
            <person name="Barry K."/>
            <person name="Detter J.C."/>
            <person name="Glavina del Rio T."/>
            <person name="Hammon N."/>
            <person name="Israni S."/>
            <person name="Dalin E."/>
            <person name="Tice H."/>
            <person name="Pitluck S."/>
            <person name="Thompson L.S."/>
            <person name="Brettin T."/>
            <person name="Bruce D."/>
            <person name="Han C."/>
            <person name="Tapia R."/>
            <person name="Schmutz J."/>
            <person name="Larimer F."/>
            <person name="Land M."/>
            <person name="Hauser L."/>
            <person name="Kyrpides N."/>
            <person name="Ivanova N."/>
            <person name="Staley J."/>
            <person name="Richardson P."/>
        </authorList>
    </citation>
    <scope>NUCLEOTIDE SEQUENCE [LARGE SCALE GENOMIC DNA]</scope>
    <source>
        <strain evidence="4 5">37</strain>
    </source>
</reference>
<evidence type="ECO:0000256" key="3">
    <source>
        <dbReference type="RuleBase" id="RU000363"/>
    </source>
</evidence>
<evidence type="ECO:0000313" key="5">
    <source>
        <dbReference type="Proteomes" id="UP000000639"/>
    </source>
</evidence>
<dbReference type="OrthoDB" id="9810734at2"/>
<dbReference type="Proteomes" id="UP000000639">
    <property type="component" value="Chromosome"/>
</dbReference>
<sequence length="286" mass="31639">MTTHSPSTTKVLITGCSTGIGYHCAKHLQSMGYQVIATCRKQKDVRRLNNQGLTCLQLDLADSQSIKSALEKVLLETQGKIDLLFNNGAFGLPGAVEDLSRQAMEYQFQTNVFGTQELTNLVVPIMRKQGGGKIIYNSSILGFAAMQYRGAYNASKFAIEGFADTLRLEVKKDNIKVSLIEPGAIISDFRKNAFEQFKRWIPRQGSAHQSSYEAMVTRLETVGPSAPFTLGPEAVTKCVLHVLQKSQPKIRYRVTVPTIAFALLKRFLPNRLLDILLIKAGGNGKR</sequence>
<dbReference type="SUPFAM" id="SSF51735">
    <property type="entry name" value="NAD(P)-binding Rossmann-fold domains"/>
    <property type="match status" value="1"/>
</dbReference>
<dbReference type="AlphaFoldDB" id="A1SZC7"/>
<dbReference type="InterPro" id="IPR051911">
    <property type="entry name" value="SDR_oxidoreductase"/>
</dbReference>
<organism evidence="4 5">
    <name type="scientific">Psychromonas ingrahamii (strain DSM 17664 / CCUG 51855 / 37)</name>
    <dbReference type="NCBI Taxonomy" id="357804"/>
    <lineage>
        <taxon>Bacteria</taxon>
        <taxon>Pseudomonadati</taxon>
        <taxon>Pseudomonadota</taxon>
        <taxon>Gammaproteobacteria</taxon>
        <taxon>Alteromonadales</taxon>
        <taxon>Psychromonadaceae</taxon>
        <taxon>Psychromonas</taxon>
    </lineage>
</organism>
<dbReference type="PRINTS" id="PR00080">
    <property type="entry name" value="SDRFAMILY"/>
</dbReference>
<evidence type="ECO:0000256" key="1">
    <source>
        <dbReference type="ARBA" id="ARBA00006484"/>
    </source>
</evidence>
<keyword evidence="5" id="KW-1185">Reference proteome</keyword>
<dbReference type="InterPro" id="IPR036291">
    <property type="entry name" value="NAD(P)-bd_dom_sf"/>
</dbReference>
<dbReference type="STRING" id="357804.Ping_3154"/>
<dbReference type="GO" id="GO:0016491">
    <property type="term" value="F:oxidoreductase activity"/>
    <property type="evidence" value="ECO:0007669"/>
    <property type="project" value="UniProtKB-KW"/>
</dbReference>
<dbReference type="RefSeq" id="WP_011771396.1">
    <property type="nucleotide sequence ID" value="NC_008709.1"/>
</dbReference>